<reference evidence="6" key="2">
    <citation type="submission" date="2023-05" db="EMBL/GenBank/DDBJ databases">
        <authorList>
            <consortium name="Lawrence Berkeley National Laboratory"/>
            <person name="Steindorff A."/>
            <person name="Hensen N."/>
            <person name="Bonometti L."/>
            <person name="Westerberg I."/>
            <person name="Brannstrom I.O."/>
            <person name="Guillou S."/>
            <person name="Cros-Aarteil S."/>
            <person name="Calhoun S."/>
            <person name="Haridas S."/>
            <person name="Kuo A."/>
            <person name="Mondo S."/>
            <person name="Pangilinan J."/>
            <person name="Riley R."/>
            <person name="Labutti K."/>
            <person name="Andreopoulos B."/>
            <person name="Lipzen A."/>
            <person name="Chen C."/>
            <person name="Yanf M."/>
            <person name="Daum C."/>
            <person name="Ng V."/>
            <person name="Clum A."/>
            <person name="Ohm R."/>
            <person name="Martin F."/>
            <person name="Silar P."/>
            <person name="Natvig D."/>
            <person name="Lalanne C."/>
            <person name="Gautier V."/>
            <person name="Ament-Velasquez S.L."/>
            <person name="Kruys A."/>
            <person name="Hutchinson M.I."/>
            <person name="Powell A.J."/>
            <person name="Barry K."/>
            <person name="Miller A.N."/>
            <person name="Grigoriev I.V."/>
            <person name="Debuchy R."/>
            <person name="Gladieux P."/>
            <person name="Thoren M.H."/>
            <person name="Johannesson H."/>
        </authorList>
    </citation>
    <scope>NUCLEOTIDE SEQUENCE</scope>
    <source>
        <strain evidence="6">PSN243</strain>
    </source>
</reference>
<evidence type="ECO:0000256" key="3">
    <source>
        <dbReference type="ARBA" id="ARBA00044955"/>
    </source>
</evidence>
<comment type="caution">
    <text evidence="6">The sequence shown here is derived from an EMBL/GenBank/DDBJ whole genome shotgun (WGS) entry which is preliminary data.</text>
</comment>
<feature type="domain" description="LysM" evidence="5">
    <location>
        <begin position="48"/>
        <end position="95"/>
    </location>
</feature>
<evidence type="ECO:0000313" key="7">
    <source>
        <dbReference type="Proteomes" id="UP001321760"/>
    </source>
</evidence>
<dbReference type="Gene3D" id="3.10.350.10">
    <property type="entry name" value="LysM domain"/>
    <property type="match status" value="2"/>
</dbReference>
<dbReference type="PANTHER" id="PTHR34997:SF1">
    <property type="entry name" value="PEPTIDOGLYCAN-BINDING LYSIN DOMAIN"/>
    <property type="match status" value="1"/>
</dbReference>
<accession>A0AAV9GTP7</accession>
<protein>
    <recommendedName>
        <fullName evidence="5">LysM domain-containing protein</fullName>
    </recommendedName>
</protein>
<evidence type="ECO:0000313" key="6">
    <source>
        <dbReference type="EMBL" id="KAK4451021.1"/>
    </source>
</evidence>
<dbReference type="InterPro" id="IPR052210">
    <property type="entry name" value="LysM1-like"/>
</dbReference>
<dbReference type="Pfam" id="PF01476">
    <property type="entry name" value="LysM"/>
    <property type="match status" value="1"/>
</dbReference>
<name>A0AAV9GTP7_9PEZI</name>
<evidence type="ECO:0000256" key="4">
    <source>
        <dbReference type="SAM" id="SignalP"/>
    </source>
</evidence>
<dbReference type="CDD" id="cd00118">
    <property type="entry name" value="LysM"/>
    <property type="match status" value="1"/>
</dbReference>
<dbReference type="SUPFAM" id="SSF54106">
    <property type="entry name" value="LysM domain"/>
    <property type="match status" value="1"/>
</dbReference>
<dbReference type="EMBL" id="MU865930">
    <property type="protein sequence ID" value="KAK4451021.1"/>
    <property type="molecule type" value="Genomic_DNA"/>
</dbReference>
<dbReference type="Proteomes" id="UP001321760">
    <property type="component" value="Unassembled WGS sequence"/>
</dbReference>
<feature type="chain" id="PRO_5043317222" description="LysM domain-containing protein" evidence="4">
    <location>
        <begin position="22"/>
        <end position="176"/>
    </location>
</feature>
<comment type="similarity">
    <text evidence="3">Belongs to the secreted LysM effector family.</text>
</comment>
<evidence type="ECO:0000256" key="1">
    <source>
        <dbReference type="ARBA" id="ARBA00022669"/>
    </source>
</evidence>
<dbReference type="SMART" id="SM00257">
    <property type="entry name" value="LysM"/>
    <property type="match status" value="1"/>
</dbReference>
<evidence type="ECO:0000259" key="5">
    <source>
        <dbReference type="PROSITE" id="PS51782"/>
    </source>
</evidence>
<reference evidence="6" key="1">
    <citation type="journal article" date="2023" name="Mol. Phylogenet. Evol.">
        <title>Genome-scale phylogeny and comparative genomics of the fungal order Sordariales.</title>
        <authorList>
            <person name="Hensen N."/>
            <person name="Bonometti L."/>
            <person name="Westerberg I."/>
            <person name="Brannstrom I.O."/>
            <person name="Guillou S."/>
            <person name="Cros-Aarteil S."/>
            <person name="Calhoun S."/>
            <person name="Haridas S."/>
            <person name="Kuo A."/>
            <person name="Mondo S."/>
            <person name="Pangilinan J."/>
            <person name="Riley R."/>
            <person name="LaButti K."/>
            <person name="Andreopoulos B."/>
            <person name="Lipzen A."/>
            <person name="Chen C."/>
            <person name="Yan M."/>
            <person name="Daum C."/>
            <person name="Ng V."/>
            <person name="Clum A."/>
            <person name="Steindorff A."/>
            <person name="Ohm R.A."/>
            <person name="Martin F."/>
            <person name="Silar P."/>
            <person name="Natvig D.O."/>
            <person name="Lalanne C."/>
            <person name="Gautier V."/>
            <person name="Ament-Velasquez S.L."/>
            <person name="Kruys A."/>
            <person name="Hutchinson M.I."/>
            <person name="Powell A.J."/>
            <person name="Barry K."/>
            <person name="Miller A.N."/>
            <person name="Grigoriev I.V."/>
            <person name="Debuchy R."/>
            <person name="Gladieux P."/>
            <person name="Hiltunen Thoren M."/>
            <person name="Johannesson H."/>
        </authorList>
    </citation>
    <scope>NUCLEOTIDE SEQUENCE</scope>
    <source>
        <strain evidence="6">PSN243</strain>
    </source>
</reference>
<evidence type="ECO:0000256" key="2">
    <source>
        <dbReference type="ARBA" id="ARBA00023026"/>
    </source>
</evidence>
<organism evidence="6 7">
    <name type="scientific">Podospora aff. communis PSN243</name>
    <dbReference type="NCBI Taxonomy" id="3040156"/>
    <lineage>
        <taxon>Eukaryota</taxon>
        <taxon>Fungi</taxon>
        <taxon>Dikarya</taxon>
        <taxon>Ascomycota</taxon>
        <taxon>Pezizomycotina</taxon>
        <taxon>Sordariomycetes</taxon>
        <taxon>Sordariomycetidae</taxon>
        <taxon>Sordariales</taxon>
        <taxon>Podosporaceae</taxon>
        <taxon>Podospora</taxon>
    </lineage>
</organism>
<keyword evidence="7" id="KW-1185">Reference proteome</keyword>
<keyword evidence="4" id="KW-0732">Signal</keyword>
<proteinExistence type="inferred from homology"/>
<feature type="domain" description="LysM" evidence="5">
    <location>
        <begin position="127"/>
        <end position="173"/>
    </location>
</feature>
<dbReference type="PANTHER" id="PTHR34997">
    <property type="entry name" value="AM15"/>
    <property type="match status" value="1"/>
</dbReference>
<dbReference type="InterPro" id="IPR036779">
    <property type="entry name" value="LysM_dom_sf"/>
</dbReference>
<keyword evidence="1" id="KW-0147">Chitin-binding</keyword>
<dbReference type="AlphaFoldDB" id="A0AAV9GTP7"/>
<gene>
    <name evidence="6" type="ORF">QBC34DRAFT_296382</name>
</gene>
<dbReference type="PROSITE" id="PS51782">
    <property type="entry name" value="LYSM"/>
    <property type="match status" value="2"/>
</dbReference>
<dbReference type="GO" id="GO:0008061">
    <property type="term" value="F:chitin binding"/>
    <property type="evidence" value="ECO:0007669"/>
    <property type="project" value="UniProtKB-KW"/>
</dbReference>
<dbReference type="InterPro" id="IPR018392">
    <property type="entry name" value="LysM"/>
</dbReference>
<feature type="signal peptide" evidence="4">
    <location>
        <begin position="1"/>
        <end position="21"/>
    </location>
</feature>
<keyword evidence="2" id="KW-0843">Virulence</keyword>
<sequence length="176" mass="19462">MSRVTARFLVLFLLFVLGVQGGDNLRRAKQNGIPKYYYAPDTTRYCVWWLDNADGDWTCQRIEEELEISMIDFHEWNPSAGKDCTNLPALQSYCVAAVTEPATPILGANGVATPLPAQPSMVTNCATFYYVRRGDTCEAIAKRHMITTGNVVAWNPGARRDCTMLLAGSYACVGVL</sequence>